<keyword evidence="4 6" id="KW-0808">Transferase</keyword>
<dbReference type="SUPFAM" id="SSF53335">
    <property type="entry name" value="S-adenosyl-L-methionine-dependent methyltransferases"/>
    <property type="match status" value="2"/>
</dbReference>
<dbReference type="InterPro" id="IPR017244">
    <property type="entry name" value="23SrRNA_methyltr_KL"/>
</dbReference>
<feature type="domain" description="THUMP" evidence="8">
    <location>
        <begin position="50"/>
        <end position="161"/>
    </location>
</feature>
<comment type="caution">
    <text evidence="9">The sequence shown here is derived from an EMBL/GenBank/DDBJ whole genome shotgun (WGS) entry which is preliminary data.</text>
</comment>
<dbReference type="PANTHER" id="PTHR47313:SF1">
    <property type="entry name" value="RIBOSOMAL RNA LARGE SUBUNIT METHYLTRANSFERASE K_L"/>
    <property type="match status" value="1"/>
</dbReference>
<dbReference type="HAMAP" id="MF_01858">
    <property type="entry name" value="23SrRNA_methyltr_KL"/>
    <property type="match status" value="1"/>
</dbReference>
<protein>
    <recommendedName>
        <fullName evidence="6">Ribosomal RNA large subunit methyltransferase K/L</fullName>
    </recommendedName>
    <domain>
        <recommendedName>
            <fullName evidence="6">23S rRNA m2G2445 methyltransferase</fullName>
            <ecNumber evidence="6">2.1.1.173</ecNumber>
        </recommendedName>
        <alternativeName>
            <fullName evidence="6">rRNA (guanine-N(2)-)-methyltransferase RlmL</fullName>
        </alternativeName>
    </domain>
    <domain>
        <recommendedName>
            <fullName evidence="6">23S rRNA m7G2069 methyltransferase</fullName>
            <ecNumber evidence="6">2.1.1.264</ecNumber>
        </recommendedName>
        <alternativeName>
            <fullName evidence="6">rRNA (guanine-N(7)-)-methyltransferase RlmK</fullName>
        </alternativeName>
    </domain>
</protein>
<dbReference type="Gene3D" id="3.30.750.80">
    <property type="entry name" value="RNA methyltransferase domain (HRMD) like"/>
    <property type="match status" value="1"/>
</dbReference>
<dbReference type="InterPro" id="IPR002052">
    <property type="entry name" value="DNA_methylase_N6_adenine_CS"/>
</dbReference>
<dbReference type="RefSeq" id="WP_311367703.1">
    <property type="nucleotide sequence ID" value="NZ_JAVRHX010000001.1"/>
</dbReference>
<evidence type="ECO:0000256" key="1">
    <source>
        <dbReference type="ARBA" id="ARBA00022490"/>
    </source>
</evidence>
<dbReference type="NCBIfam" id="NF008748">
    <property type="entry name" value="PRK11783.1"/>
    <property type="match status" value="1"/>
</dbReference>
<evidence type="ECO:0000256" key="2">
    <source>
        <dbReference type="ARBA" id="ARBA00022552"/>
    </source>
</evidence>
<dbReference type="EC" id="2.1.1.264" evidence="6"/>
<gene>
    <name evidence="9" type="primary">rlmKL</name>
    <name evidence="6" type="synonym">rlmL</name>
    <name evidence="9" type="ORF">RM552_05145</name>
</gene>
<proteinExistence type="inferred from homology"/>
<dbReference type="PANTHER" id="PTHR47313">
    <property type="entry name" value="RIBOSOMAL RNA LARGE SUBUNIT METHYLTRANSFERASE K/L"/>
    <property type="match status" value="1"/>
</dbReference>
<dbReference type="EMBL" id="JAVRHX010000001">
    <property type="protein sequence ID" value="MDT0594222.1"/>
    <property type="molecule type" value="Genomic_DNA"/>
</dbReference>
<dbReference type="InterPro" id="IPR029063">
    <property type="entry name" value="SAM-dependent_MTases_sf"/>
</dbReference>
<name>A0ABU2ZNL8_9ALTE</name>
<dbReference type="PROSITE" id="PS00092">
    <property type="entry name" value="N6_MTASE"/>
    <property type="match status" value="1"/>
</dbReference>
<evidence type="ECO:0000256" key="3">
    <source>
        <dbReference type="ARBA" id="ARBA00022603"/>
    </source>
</evidence>
<dbReference type="InterPro" id="IPR019614">
    <property type="entry name" value="SAM-dep_methyl-trfase"/>
</dbReference>
<sequence>MHEFIVSSARGLDEILKKELIQLLASFECFEETSFTVQPGQVRFSGELKHAYHLCLHSRIANRVLLILNTGKCVNANDLYELANSIEWTKHFSSEATFAITFLGTNRDINNTQFGAMKVKDAIVDTFTEAGFERPNVDRQSPDIQFQARLRRETARICLDLSGRSLHLRGYRQETGDAPLKEQLAAAILYRSTWVDNMHLPLLDPMCGSGTIAIEAAMMASCLAPNLYRERWGFSDWLQHQQTDFEEIRQAAFESIDIPKAPIYAFDISTKLIDAAKANARNAGVDEYIEFKQCDALHATVPETQGFIVSNPPYGERLDDYVGLLPLYSQLGKHFKTAFVNWKLALLCSNQQLLKALKLRADKRYKLFNGKLETQLACYDLVGENTQQFENAPSANEFSNRLNKNLKRLKSWIKRTDSNAYRIYDADLPNYNFAIDRYADWVIVQEYAAPKNIPESTTQERLAQALLHLPMVLQCDKKKIVLKVREKQQGDKQYEKSHSFNQHILVNEYGAEFLINPTDYLDVGLFLDHRLTRKRFAEDCFNKHVLNLFCYTGSVSVHAAKAGAKSIVSVDMSNTYIKWAQDNFKQNKLNGAYEFIQADCLKWIESTSLATNFDRIFIDPPSFSNSKRMEASWDVQRDHVALLKQAKEKLTKNGKIYFSNNLRNFKLDHESLSDTGFVIENISQQTIDEDFKRSPKIHHCWILSVH</sequence>
<evidence type="ECO:0000256" key="4">
    <source>
        <dbReference type="ARBA" id="ARBA00022679"/>
    </source>
</evidence>
<keyword evidence="1 6" id="KW-0963">Cytoplasm</keyword>
<dbReference type="InterPro" id="IPR004114">
    <property type="entry name" value="THUMP_dom"/>
</dbReference>
<dbReference type="GO" id="GO:0052915">
    <property type="term" value="F:23S rRNA (guanine(2445)-N(2))-methyltransferase activity"/>
    <property type="evidence" value="ECO:0007669"/>
    <property type="project" value="UniProtKB-EC"/>
</dbReference>
<dbReference type="InterPro" id="IPR053943">
    <property type="entry name" value="RlmKL-like_Mtase_CS"/>
</dbReference>
<dbReference type="InterPro" id="IPR054170">
    <property type="entry name" value="RlmL_1st"/>
</dbReference>
<dbReference type="Pfam" id="PF22020">
    <property type="entry name" value="RlmL_1st"/>
    <property type="match status" value="1"/>
</dbReference>
<keyword evidence="3 6" id="KW-0489">Methyltransferase</keyword>
<dbReference type="CDD" id="cd11715">
    <property type="entry name" value="THUMP_AdoMetMT"/>
    <property type="match status" value="1"/>
</dbReference>
<dbReference type="InterPro" id="IPR000241">
    <property type="entry name" value="RlmKL-like_Mtase"/>
</dbReference>
<evidence type="ECO:0000256" key="6">
    <source>
        <dbReference type="HAMAP-Rule" id="MF_01858"/>
    </source>
</evidence>
<comment type="function">
    <text evidence="6">Specifically methylates the guanine in position 2445 (m2G2445) and the guanine in position 2069 (m7G2069) of 23S rRNA.</text>
</comment>
<dbReference type="Pfam" id="PF01170">
    <property type="entry name" value="UPF0020"/>
    <property type="match status" value="1"/>
</dbReference>
<dbReference type="EC" id="2.1.1.173" evidence="6"/>
<dbReference type="Gene3D" id="3.30.2130.30">
    <property type="match status" value="1"/>
</dbReference>
<dbReference type="Pfam" id="PF02926">
    <property type="entry name" value="THUMP"/>
    <property type="match status" value="1"/>
</dbReference>
<comment type="subcellular location">
    <subcellularLocation>
        <location evidence="6">Cytoplasm</location>
    </subcellularLocation>
</comment>
<keyword evidence="10" id="KW-1185">Reference proteome</keyword>
<keyword evidence="7" id="KW-0694">RNA-binding</keyword>
<evidence type="ECO:0000259" key="8">
    <source>
        <dbReference type="PROSITE" id="PS51165"/>
    </source>
</evidence>
<keyword evidence="2 6" id="KW-0698">rRNA processing</keyword>
<organism evidence="9 10">
    <name type="scientific">Glaciecola petra</name>
    <dbReference type="NCBI Taxonomy" id="3075602"/>
    <lineage>
        <taxon>Bacteria</taxon>
        <taxon>Pseudomonadati</taxon>
        <taxon>Pseudomonadota</taxon>
        <taxon>Gammaproteobacteria</taxon>
        <taxon>Alteromonadales</taxon>
        <taxon>Alteromonadaceae</taxon>
        <taxon>Glaciecola</taxon>
    </lineage>
</organism>
<evidence type="ECO:0000256" key="7">
    <source>
        <dbReference type="PROSITE-ProRule" id="PRU00529"/>
    </source>
</evidence>
<dbReference type="PROSITE" id="PS01261">
    <property type="entry name" value="UPF0020"/>
    <property type="match status" value="1"/>
</dbReference>
<evidence type="ECO:0000256" key="5">
    <source>
        <dbReference type="ARBA" id="ARBA00022691"/>
    </source>
</evidence>
<comment type="catalytic activity">
    <reaction evidence="6">
        <text>guanosine(2445) in 23S rRNA + S-adenosyl-L-methionine = N(2)-methylguanosine(2445) in 23S rRNA + S-adenosyl-L-homocysteine + H(+)</text>
        <dbReference type="Rhea" id="RHEA:42740"/>
        <dbReference type="Rhea" id="RHEA-COMP:10215"/>
        <dbReference type="Rhea" id="RHEA-COMP:10216"/>
        <dbReference type="ChEBI" id="CHEBI:15378"/>
        <dbReference type="ChEBI" id="CHEBI:57856"/>
        <dbReference type="ChEBI" id="CHEBI:59789"/>
        <dbReference type="ChEBI" id="CHEBI:74269"/>
        <dbReference type="ChEBI" id="CHEBI:74481"/>
        <dbReference type="EC" id="2.1.1.173"/>
    </reaction>
</comment>
<evidence type="ECO:0000313" key="10">
    <source>
        <dbReference type="Proteomes" id="UP001253545"/>
    </source>
</evidence>
<dbReference type="Proteomes" id="UP001253545">
    <property type="component" value="Unassembled WGS sequence"/>
</dbReference>
<comment type="similarity">
    <text evidence="6">Belongs to the methyltransferase superfamily. RlmKL family.</text>
</comment>
<accession>A0ABU2ZNL8</accession>
<dbReference type="PIRSF" id="PIRSF037618">
    <property type="entry name" value="RNA_Mtase_bacteria_prd"/>
    <property type="match status" value="1"/>
</dbReference>
<dbReference type="PROSITE" id="PS51165">
    <property type="entry name" value="THUMP"/>
    <property type="match status" value="1"/>
</dbReference>
<comment type="catalytic activity">
    <reaction evidence="6">
        <text>guanosine(2069) in 23S rRNA + S-adenosyl-L-methionine = N(2)-methylguanosine(2069) in 23S rRNA + S-adenosyl-L-homocysteine + H(+)</text>
        <dbReference type="Rhea" id="RHEA:43772"/>
        <dbReference type="Rhea" id="RHEA-COMP:10688"/>
        <dbReference type="Rhea" id="RHEA-COMP:10689"/>
        <dbReference type="ChEBI" id="CHEBI:15378"/>
        <dbReference type="ChEBI" id="CHEBI:57856"/>
        <dbReference type="ChEBI" id="CHEBI:59789"/>
        <dbReference type="ChEBI" id="CHEBI:74269"/>
        <dbReference type="ChEBI" id="CHEBI:74481"/>
        <dbReference type="EC" id="2.1.1.264"/>
    </reaction>
</comment>
<reference evidence="9 10" key="1">
    <citation type="submission" date="2023-09" db="EMBL/GenBank/DDBJ databases">
        <authorList>
            <person name="Rey-Velasco X."/>
        </authorList>
    </citation>
    <scope>NUCLEOTIDE SEQUENCE [LARGE SCALE GENOMIC DNA]</scope>
    <source>
        <strain evidence="9 10">P117</strain>
    </source>
</reference>
<evidence type="ECO:0000313" key="9">
    <source>
        <dbReference type="EMBL" id="MDT0594222.1"/>
    </source>
</evidence>
<dbReference type="Pfam" id="PF10672">
    <property type="entry name" value="Methyltrans_SAM"/>
    <property type="match status" value="1"/>
</dbReference>
<dbReference type="Gene3D" id="3.40.50.150">
    <property type="entry name" value="Vaccinia Virus protein VP39"/>
    <property type="match status" value="2"/>
</dbReference>
<dbReference type="CDD" id="cd02440">
    <property type="entry name" value="AdoMet_MTases"/>
    <property type="match status" value="2"/>
</dbReference>
<dbReference type="SMART" id="SM00981">
    <property type="entry name" value="THUMP"/>
    <property type="match status" value="1"/>
</dbReference>
<keyword evidence="5 6" id="KW-0949">S-adenosyl-L-methionine</keyword>